<evidence type="ECO:0000313" key="7">
    <source>
        <dbReference type="Proteomes" id="UP000278475"/>
    </source>
</evidence>
<name>A0A497EPY0_9CREN</name>
<dbReference type="PANTHER" id="PTHR48108:SF23">
    <property type="entry name" value="CBS DOMAIN-CONTAINING PROTEIN"/>
    <property type="match status" value="1"/>
</dbReference>
<accession>A0A497EPY0</accession>
<protein>
    <submittedName>
        <fullName evidence="4">Histidine kinase</fullName>
    </submittedName>
</protein>
<gene>
    <name evidence="4" type="ORF">DRJ31_04885</name>
    <name evidence="5" type="ORF">DRJ33_06770</name>
</gene>
<evidence type="ECO:0000313" key="4">
    <source>
        <dbReference type="EMBL" id="RLE49434.1"/>
    </source>
</evidence>
<dbReference type="InterPro" id="IPR051462">
    <property type="entry name" value="CBS_domain-containing"/>
</dbReference>
<evidence type="ECO:0000259" key="3">
    <source>
        <dbReference type="PROSITE" id="PS51371"/>
    </source>
</evidence>
<dbReference type="Gene3D" id="1.10.10.10">
    <property type="entry name" value="Winged helix-like DNA-binding domain superfamily/Winged helix DNA-binding domain"/>
    <property type="match status" value="1"/>
</dbReference>
<feature type="domain" description="CBS" evidence="3">
    <location>
        <begin position="242"/>
        <end position="297"/>
    </location>
</feature>
<keyword evidence="2" id="KW-0129">CBS domain</keyword>
<evidence type="ECO:0000256" key="2">
    <source>
        <dbReference type="PROSITE-ProRule" id="PRU00703"/>
    </source>
</evidence>
<dbReference type="SUPFAM" id="SSF46785">
    <property type="entry name" value="Winged helix' DNA-binding domain"/>
    <property type="match status" value="1"/>
</dbReference>
<dbReference type="PROSITE" id="PS51371">
    <property type="entry name" value="CBS"/>
    <property type="match status" value="2"/>
</dbReference>
<dbReference type="GO" id="GO:0003677">
    <property type="term" value="F:DNA binding"/>
    <property type="evidence" value="ECO:0007669"/>
    <property type="project" value="InterPro"/>
</dbReference>
<evidence type="ECO:0000256" key="1">
    <source>
        <dbReference type="ARBA" id="ARBA00022737"/>
    </source>
</evidence>
<dbReference type="SMART" id="SM00116">
    <property type="entry name" value="CBS"/>
    <property type="match status" value="2"/>
</dbReference>
<keyword evidence="1" id="KW-0677">Repeat</keyword>
<dbReference type="GO" id="GO:0016301">
    <property type="term" value="F:kinase activity"/>
    <property type="evidence" value="ECO:0007669"/>
    <property type="project" value="UniProtKB-KW"/>
</dbReference>
<proteinExistence type="predicted"/>
<comment type="caution">
    <text evidence="4">The sequence shown here is derived from an EMBL/GenBank/DDBJ whole genome shotgun (WGS) entry which is preliminary data.</text>
</comment>
<dbReference type="InterPro" id="IPR036388">
    <property type="entry name" value="WH-like_DNA-bd_sf"/>
</dbReference>
<dbReference type="InterPro" id="IPR016436">
    <property type="entry name" value="UCP005063_CBS"/>
</dbReference>
<evidence type="ECO:0000313" key="5">
    <source>
        <dbReference type="EMBL" id="RLE50955.1"/>
    </source>
</evidence>
<dbReference type="PANTHER" id="PTHR48108">
    <property type="entry name" value="CBS DOMAIN-CONTAINING PROTEIN CBSX2, CHLOROPLASTIC"/>
    <property type="match status" value="1"/>
</dbReference>
<dbReference type="SUPFAM" id="SSF54631">
    <property type="entry name" value="CBS-domain pair"/>
    <property type="match status" value="1"/>
</dbReference>
<dbReference type="Proteomes" id="UP000278475">
    <property type="component" value="Unassembled WGS sequence"/>
</dbReference>
<sequence>MESLNPTQREILTALIQLYEKKRDLVKSKEIGELINRDEGTVRNIMPALRAMGLVEAIAGPKGGYMPARKAYEILGLPPMVTRKTRAVPVYNAEGSKLDLIVTDIVFKDVFNEEICLVLLKAIGNISAIETGSIIYVGPTPAGRLMIEGKVIGRDELHGELLIGVVTMVSIPKEPIKNIASRKLVTVSPDLSVREAAKLLYREGIRAAPIVKDGEVLGLITTSDIARLYVEGMYNLSVMDAASRVPAVIDANADILDAMEKMETERIGRLLVMENGKPIGMVTRTDILLRLLKPFKILRQPSIKA</sequence>
<dbReference type="GO" id="GO:0006355">
    <property type="term" value="P:regulation of DNA-templated transcription"/>
    <property type="evidence" value="ECO:0007669"/>
    <property type="project" value="InterPro"/>
</dbReference>
<dbReference type="InterPro" id="IPR036390">
    <property type="entry name" value="WH_DNA-bd_sf"/>
</dbReference>
<dbReference type="EMBL" id="QMQX01000142">
    <property type="protein sequence ID" value="RLE50955.1"/>
    <property type="molecule type" value="Genomic_DNA"/>
</dbReference>
<dbReference type="PIRSF" id="PIRSF005063">
    <property type="entry name" value="UCP005063_CBS_MJ1232"/>
    <property type="match status" value="1"/>
</dbReference>
<feature type="domain" description="CBS" evidence="3">
    <location>
        <begin position="180"/>
        <end position="238"/>
    </location>
</feature>
<keyword evidence="4" id="KW-0808">Transferase</keyword>
<dbReference type="EMBL" id="QMQV01000035">
    <property type="protein sequence ID" value="RLE49434.1"/>
    <property type="molecule type" value="Genomic_DNA"/>
</dbReference>
<organism evidence="4 7">
    <name type="scientific">Thermoproteota archaeon</name>
    <dbReference type="NCBI Taxonomy" id="2056631"/>
    <lineage>
        <taxon>Archaea</taxon>
        <taxon>Thermoproteota</taxon>
    </lineage>
</organism>
<reference evidence="6 7" key="1">
    <citation type="submission" date="2018-06" db="EMBL/GenBank/DDBJ databases">
        <title>Extensive metabolic versatility and redundancy in microbially diverse, dynamic hydrothermal sediments.</title>
        <authorList>
            <person name="Dombrowski N."/>
            <person name="Teske A."/>
            <person name="Baker B.J."/>
        </authorList>
    </citation>
    <scope>NUCLEOTIDE SEQUENCE [LARGE SCALE GENOMIC DNA]</scope>
    <source>
        <strain evidence="5">B34_G17</strain>
        <strain evidence="4">B66_G16</strain>
    </source>
</reference>
<keyword evidence="4" id="KW-0418">Kinase</keyword>
<dbReference type="InterPro" id="IPR000644">
    <property type="entry name" value="CBS_dom"/>
</dbReference>
<dbReference type="Gene3D" id="3.10.580.10">
    <property type="entry name" value="CBS-domain"/>
    <property type="match status" value="1"/>
</dbReference>
<dbReference type="Proteomes" id="UP000272051">
    <property type="component" value="Unassembled WGS sequence"/>
</dbReference>
<dbReference type="Pfam" id="PF03444">
    <property type="entry name" value="WHD_HrcA"/>
    <property type="match status" value="1"/>
</dbReference>
<dbReference type="Pfam" id="PF00571">
    <property type="entry name" value="CBS"/>
    <property type="match status" value="2"/>
</dbReference>
<evidence type="ECO:0000313" key="6">
    <source>
        <dbReference type="Proteomes" id="UP000272051"/>
    </source>
</evidence>
<dbReference type="AlphaFoldDB" id="A0A497EPY0"/>
<dbReference type="InterPro" id="IPR005104">
    <property type="entry name" value="WHTH_HrcA_DNA-bd"/>
</dbReference>
<dbReference type="InterPro" id="IPR046342">
    <property type="entry name" value="CBS_dom_sf"/>
</dbReference>